<evidence type="ECO:0000313" key="2">
    <source>
        <dbReference type="EMBL" id="KLU02702.1"/>
    </source>
</evidence>
<reference evidence="2" key="1">
    <citation type="submission" date="2015-05" db="EMBL/GenBank/DDBJ databases">
        <title>Permanent draft genome of Rhodopirellula islandicus K833.</title>
        <authorList>
            <person name="Kizina J."/>
            <person name="Richter M."/>
            <person name="Glockner F.O."/>
            <person name="Harder J."/>
        </authorList>
    </citation>
    <scope>NUCLEOTIDE SEQUENCE [LARGE SCALE GENOMIC DNA]</scope>
    <source>
        <strain evidence="2">K833</strain>
    </source>
</reference>
<keyword evidence="3" id="KW-1185">Reference proteome</keyword>
<protein>
    <submittedName>
        <fullName evidence="2">Uncharacterized protein</fullName>
    </submittedName>
</protein>
<name>A0A0J1B7J8_RHOIS</name>
<accession>A0A0J1B7J8</accession>
<gene>
    <name evidence="2" type="ORF">RISK_005768</name>
</gene>
<dbReference type="PATRIC" id="fig|595434.4.peg.5476"/>
<evidence type="ECO:0000313" key="3">
    <source>
        <dbReference type="Proteomes" id="UP000036367"/>
    </source>
</evidence>
<comment type="caution">
    <text evidence="2">The sequence shown here is derived from an EMBL/GenBank/DDBJ whole genome shotgun (WGS) entry which is preliminary data.</text>
</comment>
<dbReference type="STRING" id="595434.RISK_005768"/>
<dbReference type="EMBL" id="LECT01000044">
    <property type="protein sequence ID" value="KLU02702.1"/>
    <property type="molecule type" value="Genomic_DNA"/>
</dbReference>
<evidence type="ECO:0000256" key="1">
    <source>
        <dbReference type="SAM" id="MobiDB-lite"/>
    </source>
</evidence>
<organism evidence="2 3">
    <name type="scientific">Rhodopirellula islandica</name>
    <dbReference type="NCBI Taxonomy" id="595434"/>
    <lineage>
        <taxon>Bacteria</taxon>
        <taxon>Pseudomonadati</taxon>
        <taxon>Planctomycetota</taxon>
        <taxon>Planctomycetia</taxon>
        <taxon>Pirellulales</taxon>
        <taxon>Pirellulaceae</taxon>
        <taxon>Rhodopirellula</taxon>
    </lineage>
</organism>
<proteinExistence type="predicted"/>
<sequence length="39" mass="4189">MRSPHPEMDDVGADWSSSGSTQPAGEGNLPQPFDSPSMW</sequence>
<feature type="region of interest" description="Disordered" evidence="1">
    <location>
        <begin position="1"/>
        <end position="39"/>
    </location>
</feature>
<dbReference type="Proteomes" id="UP000036367">
    <property type="component" value="Unassembled WGS sequence"/>
</dbReference>
<dbReference type="AlphaFoldDB" id="A0A0J1B7J8"/>